<feature type="domain" description="Response regulatory" evidence="2">
    <location>
        <begin position="6"/>
        <end position="136"/>
    </location>
</feature>
<keyword evidence="4" id="KW-1185">Reference proteome</keyword>
<evidence type="ECO:0000256" key="1">
    <source>
        <dbReference type="PROSITE-ProRule" id="PRU00169"/>
    </source>
</evidence>
<comment type="caution">
    <text evidence="3">The sequence shown here is derived from an EMBL/GenBank/DDBJ whole genome shotgun (WGS) entry which is preliminary data.</text>
</comment>
<dbReference type="SMART" id="SM00448">
    <property type="entry name" value="REC"/>
    <property type="match status" value="1"/>
</dbReference>
<dbReference type="PANTHER" id="PTHR45566">
    <property type="entry name" value="HTH-TYPE TRANSCRIPTIONAL REGULATOR YHJB-RELATED"/>
    <property type="match status" value="1"/>
</dbReference>
<dbReference type="SUPFAM" id="SSF52172">
    <property type="entry name" value="CheY-like"/>
    <property type="match status" value="1"/>
</dbReference>
<sequence>MKSRINVLITEDHPLVVDSYKRILNDTFSEDYELHIDVATNGDNARKKLIQAEKLSPYNLLLIDIRIPESVDGKITSGEDVAFRAKHWFPDSRIVFITSLSDNLLINRLIKKINPDGLLVKSDVTPEMLQTALKTILNNQTYYSSTIHRYLRNRIHNNELLDEVNLKILSYLSKGIKTKNLPQYINLSLSAIEKRKNNIKTLLGIEKSDNEELLKVAREKELI</sequence>
<dbReference type="RefSeq" id="WP_164031707.1">
    <property type="nucleotide sequence ID" value="NZ_JAABOQ010000003.1"/>
</dbReference>
<dbReference type="Pfam" id="PF00072">
    <property type="entry name" value="Response_reg"/>
    <property type="match status" value="1"/>
</dbReference>
<organism evidence="3 4">
    <name type="scientific">Spongiivirga citrea</name>
    <dbReference type="NCBI Taxonomy" id="1481457"/>
    <lineage>
        <taxon>Bacteria</taxon>
        <taxon>Pseudomonadati</taxon>
        <taxon>Bacteroidota</taxon>
        <taxon>Flavobacteriia</taxon>
        <taxon>Flavobacteriales</taxon>
        <taxon>Flavobacteriaceae</taxon>
        <taxon>Spongiivirga</taxon>
    </lineage>
</organism>
<dbReference type="PROSITE" id="PS50110">
    <property type="entry name" value="RESPONSE_REGULATORY"/>
    <property type="match status" value="1"/>
</dbReference>
<gene>
    <name evidence="3" type="ORF">GWK10_08905</name>
</gene>
<keyword evidence="1" id="KW-0597">Phosphoprotein</keyword>
<dbReference type="Gene3D" id="3.40.50.2300">
    <property type="match status" value="1"/>
</dbReference>
<dbReference type="InterPro" id="IPR011006">
    <property type="entry name" value="CheY-like_superfamily"/>
</dbReference>
<accession>A0A6M0CNA0</accession>
<dbReference type="InterPro" id="IPR051015">
    <property type="entry name" value="EvgA-like"/>
</dbReference>
<feature type="modified residue" description="4-aspartylphosphate" evidence="1">
    <location>
        <position position="64"/>
    </location>
</feature>
<dbReference type="GO" id="GO:0000160">
    <property type="term" value="P:phosphorelay signal transduction system"/>
    <property type="evidence" value="ECO:0007669"/>
    <property type="project" value="InterPro"/>
</dbReference>
<evidence type="ECO:0000313" key="4">
    <source>
        <dbReference type="Proteomes" id="UP000474296"/>
    </source>
</evidence>
<dbReference type="EMBL" id="JAABOQ010000003">
    <property type="protein sequence ID" value="NER17329.1"/>
    <property type="molecule type" value="Genomic_DNA"/>
</dbReference>
<name>A0A6M0CNA0_9FLAO</name>
<protein>
    <submittedName>
        <fullName evidence="3">Response regulator</fullName>
    </submittedName>
</protein>
<proteinExistence type="predicted"/>
<evidence type="ECO:0000259" key="2">
    <source>
        <dbReference type="PROSITE" id="PS50110"/>
    </source>
</evidence>
<dbReference type="InterPro" id="IPR001789">
    <property type="entry name" value="Sig_transdc_resp-reg_receiver"/>
</dbReference>
<dbReference type="PANTHER" id="PTHR45566:SF2">
    <property type="entry name" value="NARL SUBFAMILY"/>
    <property type="match status" value="1"/>
</dbReference>
<evidence type="ECO:0000313" key="3">
    <source>
        <dbReference type="EMBL" id="NER17329.1"/>
    </source>
</evidence>
<dbReference type="Proteomes" id="UP000474296">
    <property type="component" value="Unassembled WGS sequence"/>
</dbReference>
<dbReference type="AlphaFoldDB" id="A0A6M0CNA0"/>
<reference evidence="3 4" key="1">
    <citation type="submission" date="2020-01" db="EMBL/GenBank/DDBJ databases">
        <title>Spongiivirga citrea KCTC 32990T.</title>
        <authorList>
            <person name="Wang G."/>
        </authorList>
    </citation>
    <scope>NUCLEOTIDE SEQUENCE [LARGE SCALE GENOMIC DNA]</scope>
    <source>
        <strain evidence="3 4">KCTC 32990</strain>
    </source>
</reference>